<evidence type="ECO:0000256" key="1">
    <source>
        <dbReference type="SAM" id="MobiDB-lite"/>
    </source>
</evidence>
<dbReference type="AlphaFoldDB" id="A0AAD7MHZ2"/>
<dbReference type="EMBL" id="JARKIB010000284">
    <property type="protein sequence ID" value="KAJ7716939.1"/>
    <property type="molecule type" value="Genomic_DNA"/>
</dbReference>
<feature type="region of interest" description="Disordered" evidence="1">
    <location>
        <begin position="343"/>
        <end position="368"/>
    </location>
</feature>
<comment type="caution">
    <text evidence="2">The sequence shown here is derived from an EMBL/GenBank/DDBJ whole genome shotgun (WGS) entry which is preliminary data.</text>
</comment>
<evidence type="ECO:0000313" key="2">
    <source>
        <dbReference type="EMBL" id="KAJ7716939.1"/>
    </source>
</evidence>
<gene>
    <name evidence="2" type="ORF">B0H16DRAFT_1701169</name>
</gene>
<proteinExistence type="predicted"/>
<accession>A0AAD7MHZ2</accession>
<organism evidence="2 3">
    <name type="scientific">Mycena metata</name>
    <dbReference type="NCBI Taxonomy" id="1033252"/>
    <lineage>
        <taxon>Eukaryota</taxon>
        <taxon>Fungi</taxon>
        <taxon>Dikarya</taxon>
        <taxon>Basidiomycota</taxon>
        <taxon>Agaricomycotina</taxon>
        <taxon>Agaricomycetes</taxon>
        <taxon>Agaricomycetidae</taxon>
        <taxon>Agaricales</taxon>
        <taxon>Marasmiineae</taxon>
        <taxon>Mycenaceae</taxon>
        <taxon>Mycena</taxon>
    </lineage>
</organism>
<name>A0AAD7MHZ2_9AGAR</name>
<evidence type="ECO:0000313" key="3">
    <source>
        <dbReference type="Proteomes" id="UP001215598"/>
    </source>
</evidence>
<keyword evidence="3" id="KW-1185">Reference proteome</keyword>
<dbReference type="Proteomes" id="UP001215598">
    <property type="component" value="Unassembled WGS sequence"/>
</dbReference>
<sequence>MAGLKFLILPHDNSSFVNVIMRPRELDALDRTHKYPSLPLTYGIYFILRQLHARHGSLHCDLDPSDSRSSVDQEFSAKIEAQADSLLALPTTSRRSDFLNLTTCGVSKVECEGRPSPNYAVTSHCTDHGIHQSAEHCAQWIQNDAIKKDAQTVGILAPENVAVATIRTPRVDAAAEVGGAVAPALLHLRLSRRRSMVMYDDVDENDEDATQGAGDVEDGVNAAKERLNYSAGVSVKETSGEGQAVKHIRRPVASSLHRSGRGAIPSRSWGADDGVAALPSVLAPQSLSHLHGGAAVLMPPCDFILNAAPFVLEFSESEGEGEDGAGSICRVILPRYRETRAARREVRGKKVKAGSKGNDVGNRQRQRSISHGIGRSAITVQTFPINCREHFIGREIHVAGCGNDAGGRRLERFSVKENYPASELFLNKFGSHG</sequence>
<reference evidence="2" key="1">
    <citation type="submission" date="2023-03" db="EMBL/GenBank/DDBJ databases">
        <title>Massive genome expansion in bonnet fungi (Mycena s.s.) driven by repeated elements and novel gene families across ecological guilds.</title>
        <authorList>
            <consortium name="Lawrence Berkeley National Laboratory"/>
            <person name="Harder C.B."/>
            <person name="Miyauchi S."/>
            <person name="Viragh M."/>
            <person name="Kuo A."/>
            <person name="Thoen E."/>
            <person name="Andreopoulos B."/>
            <person name="Lu D."/>
            <person name="Skrede I."/>
            <person name="Drula E."/>
            <person name="Henrissat B."/>
            <person name="Morin E."/>
            <person name="Kohler A."/>
            <person name="Barry K."/>
            <person name="LaButti K."/>
            <person name="Morin E."/>
            <person name="Salamov A."/>
            <person name="Lipzen A."/>
            <person name="Mereny Z."/>
            <person name="Hegedus B."/>
            <person name="Baldrian P."/>
            <person name="Stursova M."/>
            <person name="Weitz H."/>
            <person name="Taylor A."/>
            <person name="Grigoriev I.V."/>
            <person name="Nagy L.G."/>
            <person name="Martin F."/>
            <person name="Kauserud H."/>
        </authorList>
    </citation>
    <scope>NUCLEOTIDE SEQUENCE</scope>
    <source>
        <strain evidence="2">CBHHK182m</strain>
    </source>
</reference>
<protein>
    <submittedName>
        <fullName evidence="2">Uncharacterized protein</fullName>
    </submittedName>
</protein>